<dbReference type="Gene3D" id="3.40.718.10">
    <property type="entry name" value="Isopropylmalate Dehydrogenase"/>
    <property type="match status" value="1"/>
</dbReference>
<dbReference type="InterPro" id="IPR012281">
    <property type="entry name" value="Phospholipid_synth_PlsX-like"/>
</dbReference>
<keyword evidence="5 10" id="KW-0443">Lipid metabolism</keyword>
<keyword evidence="4 10" id="KW-0808">Transferase</keyword>
<dbReference type="GO" id="GO:0005737">
    <property type="term" value="C:cytoplasm"/>
    <property type="evidence" value="ECO:0007669"/>
    <property type="project" value="UniProtKB-SubCell"/>
</dbReference>
<evidence type="ECO:0000256" key="2">
    <source>
        <dbReference type="ARBA" id="ARBA00022490"/>
    </source>
</evidence>
<dbReference type="InterPro" id="IPR003664">
    <property type="entry name" value="FA_synthesis"/>
</dbReference>
<keyword evidence="3 10" id="KW-0444">Lipid biosynthesis</keyword>
<dbReference type="HAMAP" id="MF_00019">
    <property type="entry name" value="PlsX"/>
    <property type="match status" value="1"/>
</dbReference>
<evidence type="ECO:0000313" key="12">
    <source>
        <dbReference type="Proteomes" id="UP000199650"/>
    </source>
</evidence>
<dbReference type="UniPathway" id="UPA00085"/>
<evidence type="ECO:0000256" key="3">
    <source>
        <dbReference type="ARBA" id="ARBA00022516"/>
    </source>
</evidence>
<comment type="pathway">
    <text evidence="10">Lipid metabolism; phospholipid metabolism.</text>
</comment>
<organism evidence="11 12">
    <name type="scientific">Aliiroseovarius sediminilitoris</name>
    <dbReference type="NCBI Taxonomy" id="1173584"/>
    <lineage>
        <taxon>Bacteria</taxon>
        <taxon>Pseudomonadati</taxon>
        <taxon>Pseudomonadota</taxon>
        <taxon>Alphaproteobacteria</taxon>
        <taxon>Rhodobacterales</taxon>
        <taxon>Paracoccaceae</taxon>
        <taxon>Aliiroseovarius</taxon>
    </lineage>
</organism>
<evidence type="ECO:0000256" key="9">
    <source>
        <dbReference type="ARBA" id="ARBA00046608"/>
    </source>
</evidence>
<dbReference type="GO" id="GO:0043811">
    <property type="term" value="F:phosphate:acyl-[acyl carrier protein] acyltransferase activity"/>
    <property type="evidence" value="ECO:0007669"/>
    <property type="project" value="UniProtKB-UniRule"/>
</dbReference>
<evidence type="ECO:0000256" key="7">
    <source>
        <dbReference type="ARBA" id="ARBA00023264"/>
    </source>
</evidence>
<dbReference type="AlphaFoldDB" id="A0A1I0Q4G4"/>
<dbReference type="EC" id="2.3.1.274" evidence="8 10"/>
<dbReference type="Pfam" id="PF02504">
    <property type="entry name" value="FA_synthesis"/>
    <property type="match status" value="1"/>
</dbReference>
<dbReference type="PANTHER" id="PTHR30100">
    <property type="entry name" value="FATTY ACID/PHOSPHOLIPID SYNTHESIS PROTEIN PLSX"/>
    <property type="match status" value="1"/>
</dbReference>
<comment type="similarity">
    <text evidence="10">Belongs to the PlsX family.</text>
</comment>
<comment type="catalytic activity">
    <reaction evidence="1 10">
        <text>a fatty acyl-[ACP] + phosphate = an acyl phosphate + holo-[ACP]</text>
        <dbReference type="Rhea" id="RHEA:42292"/>
        <dbReference type="Rhea" id="RHEA-COMP:9685"/>
        <dbReference type="Rhea" id="RHEA-COMP:14125"/>
        <dbReference type="ChEBI" id="CHEBI:43474"/>
        <dbReference type="ChEBI" id="CHEBI:59918"/>
        <dbReference type="ChEBI" id="CHEBI:64479"/>
        <dbReference type="ChEBI" id="CHEBI:138651"/>
        <dbReference type="EC" id="2.3.1.274"/>
    </reaction>
</comment>
<gene>
    <name evidence="10" type="primary">plsX</name>
    <name evidence="11" type="ORF">SAMN05444851_2218</name>
</gene>
<comment type="function">
    <text evidence="10">Catalyzes the reversible formation of acyl-phosphate (acyl-PO(4)) from acyl-[acyl-carrier-protein] (acyl-ACP). This enzyme utilizes acyl-ACP as fatty acyl donor, but not acyl-CoA.</text>
</comment>
<dbReference type="PANTHER" id="PTHR30100:SF1">
    <property type="entry name" value="PHOSPHATE ACYLTRANSFERASE"/>
    <property type="match status" value="1"/>
</dbReference>
<evidence type="ECO:0000256" key="8">
    <source>
        <dbReference type="ARBA" id="ARBA00024069"/>
    </source>
</evidence>
<evidence type="ECO:0000256" key="4">
    <source>
        <dbReference type="ARBA" id="ARBA00022679"/>
    </source>
</evidence>
<reference evidence="11 12" key="1">
    <citation type="submission" date="2016-10" db="EMBL/GenBank/DDBJ databases">
        <authorList>
            <person name="de Groot N.N."/>
        </authorList>
    </citation>
    <scope>NUCLEOTIDE SEQUENCE [LARGE SCALE GENOMIC DNA]</scope>
    <source>
        <strain evidence="11 12">DSM 29439</strain>
    </source>
</reference>
<evidence type="ECO:0000256" key="6">
    <source>
        <dbReference type="ARBA" id="ARBA00023209"/>
    </source>
</evidence>
<dbReference type="GO" id="GO:0006633">
    <property type="term" value="P:fatty acid biosynthetic process"/>
    <property type="evidence" value="ECO:0007669"/>
    <property type="project" value="UniProtKB-UniRule"/>
</dbReference>
<keyword evidence="7 10" id="KW-1208">Phospholipid metabolism</keyword>
<evidence type="ECO:0000256" key="5">
    <source>
        <dbReference type="ARBA" id="ARBA00023098"/>
    </source>
</evidence>
<accession>A0A1I0Q4G4</accession>
<keyword evidence="11" id="KW-0012">Acyltransferase</keyword>
<dbReference type="Proteomes" id="UP000199650">
    <property type="component" value="Unassembled WGS sequence"/>
</dbReference>
<dbReference type="GO" id="GO:0008654">
    <property type="term" value="P:phospholipid biosynthetic process"/>
    <property type="evidence" value="ECO:0007669"/>
    <property type="project" value="UniProtKB-KW"/>
</dbReference>
<comment type="subcellular location">
    <subcellularLocation>
        <location evidence="10">Cytoplasm</location>
    </subcellularLocation>
    <text evidence="10">Associated with the membrane possibly through PlsY.</text>
</comment>
<dbReference type="NCBIfam" id="TIGR00182">
    <property type="entry name" value="plsX"/>
    <property type="match status" value="1"/>
</dbReference>
<evidence type="ECO:0000256" key="10">
    <source>
        <dbReference type="HAMAP-Rule" id="MF_00019"/>
    </source>
</evidence>
<sequence length="362" mass="38021">MTMDAPKRTIVSVDAMGGDLGPAAVVAGLALSADKNPEIGFILHGNKSELEQLVARTEGLSDVCEIRHADEVVTMDDKPSQVMRNGQKTSMWSAIDAVRDGDAEVVVSCGNTGALMLLSMVRLRKLPGVNRPAIACLWPSHNPSGFNVMLDVGADVRADEDDLLQYAMMGASYARNGLGIARPRVGLLNVGTEEHKGRSELKAAHELITNAADGAQIDFVGFIEGVDLPSDRVDVIVTDGFTGNVALKTGEGTAKLISGLLREAFGATFLSKLAAVLAMGPLKRMGQRVDPSRNNGGVFLGLNGTVVKSHGSADATGISAAVRLAFQLAKGGFNQKLAARVASGDASRQDVATECRQGEQQE</sequence>
<comment type="subunit">
    <text evidence="9 10">Homodimer. Probably interacts with PlsY.</text>
</comment>
<keyword evidence="12" id="KW-1185">Reference proteome</keyword>
<keyword evidence="2 10" id="KW-0963">Cytoplasm</keyword>
<dbReference type="EMBL" id="FOJB01000001">
    <property type="protein sequence ID" value="SEW21808.1"/>
    <property type="molecule type" value="Genomic_DNA"/>
</dbReference>
<name>A0A1I0Q4G4_9RHOB</name>
<dbReference type="STRING" id="1173584.SAMN05444851_2218"/>
<dbReference type="SUPFAM" id="SSF53659">
    <property type="entry name" value="Isocitrate/Isopropylmalate dehydrogenase-like"/>
    <property type="match status" value="1"/>
</dbReference>
<dbReference type="OrthoDB" id="9806408at2"/>
<dbReference type="RefSeq" id="WP_091430598.1">
    <property type="nucleotide sequence ID" value="NZ_FOJB01000001.1"/>
</dbReference>
<evidence type="ECO:0000313" key="11">
    <source>
        <dbReference type="EMBL" id="SEW21808.1"/>
    </source>
</evidence>
<evidence type="ECO:0000256" key="1">
    <source>
        <dbReference type="ARBA" id="ARBA00001232"/>
    </source>
</evidence>
<dbReference type="PIRSF" id="PIRSF002465">
    <property type="entry name" value="Phsphlp_syn_PlsX"/>
    <property type="match status" value="1"/>
</dbReference>
<keyword evidence="6 10" id="KW-0594">Phospholipid biosynthesis</keyword>
<protein>
    <recommendedName>
        <fullName evidence="8 10">Phosphate acyltransferase</fullName>
        <ecNumber evidence="8 10">2.3.1.274</ecNumber>
    </recommendedName>
    <alternativeName>
        <fullName evidence="10">Acyl-ACP phosphotransacylase</fullName>
    </alternativeName>
    <alternativeName>
        <fullName evidence="10">Acyl-[acyl-carrier-protein]--phosphate acyltransferase</fullName>
    </alternativeName>
    <alternativeName>
        <fullName evidence="10">Phosphate-acyl-ACP acyltransferase</fullName>
    </alternativeName>
</protein>
<proteinExistence type="inferred from homology"/>